<evidence type="ECO:0000313" key="3">
    <source>
        <dbReference type="Proteomes" id="UP000324222"/>
    </source>
</evidence>
<dbReference type="InterPro" id="IPR001650">
    <property type="entry name" value="Helicase_C-like"/>
</dbReference>
<evidence type="ECO:0000313" key="2">
    <source>
        <dbReference type="EMBL" id="MPC63418.1"/>
    </source>
</evidence>
<accession>A0A5B7H2M8</accession>
<keyword evidence="2" id="KW-0347">Helicase</keyword>
<dbReference type="Proteomes" id="UP000324222">
    <property type="component" value="Unassembled WGS sequence"/>
</dbReference>
<dbReference type="SUPFAM" id="SSF52540">
    <property type="entry name" value="P-loop containing nucleoside triphosphate hydrolases"/>
    <property type="match status" value="1"/>
</dbReference>
<gene>
    <name evidence="2" type="primary">HAS1</name>
    <name evidence="2" type="ORF">E2C01_057516</name>
</gene>
<keyword evidence="2" id="KW-0067">ATP-binding</keyword>
<keyword evidence="2" id="KW-0378">Hydrolase</keyword>
<dbReference type="GO" id="GO:0004386">
    <property type="term" value="F:helicase activity"/>
    <property type="evidence" value="ECO:0007669"/>
    <property type="project" value="UniProtKB-KW"/>
</dbReference>
<proteinExistence type="predicted"/>
<sequence length="75" mass="8731">MTDFSLITAEKYGAFTTSQGQEKQARRSNMYSKFLEMKQGTLLTTGLAERGWDIPSVHWIIQYDPPHKPEVFHHF</sequence>
<dbReference type="Pfam" id="PF00271">
    <property type="entry name" value="Helicase_C"/>
    <property type="match status" value="1"/>
</dbReference>
<keyword evidence="2" id="KW-0547">Nucleotide-binding</keyword>
<dbReference type="EMBL" id="VSRR010020773">
    <property type="protein sequence ID" value="MPC63418.1"/>
    <property type="molecule type" value="Genomic_DNA"/>
</dbReference>
<dbReference type="OrthoDB" id="10259640at2759"/>
<reference evidence="2 3" key="1">
    <citation type="submission" date="2019-05" db="EMBL/GenBank/DDBJ databases">
        <title>Another draft genome of Portunus trituberculatus and its Hox gene families provides insights of decapod evolution.</title>
        <authorList>
            <person name="Jeong J.-H."/>
            <person name="Song I."/>
            <person name="Kim S."/>
            <person name="Choi T."/>
            <person name="Kim D."/>
            <person name="Ryu S."/>
            <person name="Kim W."/>
        </authorList>
    </citation>
    <scope>NUCLEOTIDE SEQUENCE [LARGE SCALE GENOMIC DNA]</scope>
    <source>
        <tissue evidence="2">Muscle</tissue>
    </source>
</reference>
<keyword evidence="3" id="KW-1185">Reference proteome</keyword>
<feature type="domain" description="Helicase C-terminal" evidence="1">
    <location>
        <begin position="16"/>
        <end position="74"/>
    </location>
</feature>
<organism evidence="2 3">
    <name type="scientific">Portunus trituberculatus</name>
    <name type="common">Swimming crab</name>
    <name type="synonym">Neptunus trituberculatus</name>
    <dbReference type="NCBI Taxonomy" id="210409"/>
    <lineage>
        <taxon>Eukaryota</taxon>
        <taxon>Metazoa</taxon>
        <taxon>Ecdysozoa</taxon>
        <taxon>Arthropoda</taxon>
        <taxon>Crustacea</taxon>
        <taxon>Multicrustacea</taxon>
        <taxon>Malacostraca</taxon>
        <taxon>Eumalacostraca</taxon>
        <taxon>Eucarida</taxon>
        <taxon>Decapoda</taxon>
        <taxon>Pleocyemata</taxon>
        <taxon>Brachyura</taxon>
        <taxon>Eubrachyura</taxon>
        <taxon>Portunoidea</taxon>
        <taxon>Portunidae</taxon>
        <taxon>Portuninae</taxon>
        <taxon>Portunus</taxon>
    </lineage>
</organism>
<dbReference type="Gene3D" id="3.40.50.300">
    <property type="entry name" value="P-loop containing nucleotide triphosphate hydrolases"/>
    <property type="match status" value="1"/>
</dbReference>
<evidence type="ECO:0000259" key="1">
    <source>
        <dbReference type="Pfam" id="PF00271"/>
    </source>
</evidence>
<comment type="caution">
    <text evidence="2">The sequence shown here is derived from an EMBL/GenBank/DDBJ whole genome shotgun (WGS) entry which is preliminary data.</text>
</comment>
<dbReference type="InterPro" id="IPR027417">
    <property type="entry name" value="P-loop_NTPase"/>
</dbReference>
<name>A0A5B7H2M8_PORTR</name>
<dbReference type="AlphaFoldDB" id="A0A5B7H2M8"/>
<protein>
    <submittedName>
        <fullName evidence="2">ATP-dependent RNA helicase HAS1</fullName>
    </submittedName>
</protein>